<evidence type="ECO:0000259" key="1">
    <source>
        <dbReference type="Pfam" id="PF13175"/>
    </source>
</evidence>
<dbReference type="InterPro" id="IPR027417">
    <property type="entry name" value="P-loop_NTPase"/>
</dbReference>
<dbReference type="AlphaFoldDB" id="A0A7C5L3U9"/>
<sequence length="359" mass="42780">MEDYNKFKADKFALWIKEALNKKEHPYVFIKPIGFSRVIIEIESVNGETIQINVSERGFMLEAKSKEVWKWLYDRLYPFKEKLRGKGFYMIPEEKIKPSRLGTYGVFYLHYNSPLYIKIYESESDFEIKEGIRKTLDLIYNFLIKAEVVKAHIPDRFILHSLYIENFRRLKFEKPVLFDKANVIVGENDSGKTSLLFGVLFYLKALKMFAENLDNLYVYSRRGKDEYRIYVSREFFAPIFGLDTFNTIKALIWRRHVVGDKVNARISFKGQFKSIDDEINFTIRLRIGYENKTLHLQVDAEDLVYIKRFREFLRKINIIYIEKSVSPKNSEIYVGKGKDIMPYILKNLYEFKHDDIIRT</sequence>
<dbReference type="Proteomes" id="UP000885792">
    <property type="component" value="Unassembled WGS sequence"/>
</dbReference>
<feature type="domain" description="Endonuclease GajA/Old nuclease/RecF-like AAA" evidence="1">
    <location>
        <begin position="159"/>
        <end position="340"/>
    </location>
</feature>
<reference evidence="2" key="1">
    <citation type="journal article" date="2020" name="mSystems">
        <title>Genome- and Community-Level Interaction Insights into Carbon Utilization and Element Cycling Functions of Hydrothermarchaeota in Hydrothermal Sediment.</title>
        <authorList>
            <person name="Zhou Z."/>
            <person name="Liu Y."/>
            <person name="Xu W."/>
            <person name="Pan J."/>
            <person name="Luo Z.H."/>
            <person name="Li M."/>
        </authorList>
    </citation>
    <scope>NUCLEOTIDE SEQUENCE [LARGE SCALE GENOMIC DNA]</scope>
    <source>
        <strain evidence="2">HyVt-501</strain>
    </source>
</reference>
<proteinExistence type="predicted"/>
<dbReference type="SUPFAM" id="SSF52540">
    <property type="entry name" value="P-loop containing nucleoside triphosphate hydrolases"/>
    <property type="match status" value="1"/>
</dbReference>
<comment type="caution">
    <text evidence="2">The sequence shown here is derived from an EMBL/GenBank/DDBJ whole genome shotgun (WGS) entry which is preliminary data.</text>
</comment>
<name>A0A7C5L3U9_AQUAO</name>
<dbReference type="InterPro" id="IPR041685">
    <property type="entry name" value="AAA_GajA/Old/RecF-like"/>
</dbReference>
<gene>
    <name evidence="2" type="ORF">ENJ61_07050</name>
</gene>
<feature type="non-terminal residue" evidence="2">
    <location>
        <position position="359"/>
    </location>
</feature>
<protein>
    <recommendedName>
        <fullName evidence="1">Endonuclease GajA/Old nuclease/RecF-like AAA domain-containing protein</fullName>
    </recommendedName>
</protein>
<dbReference type="Pfam" id="PF13175">
    <property type="entry name" value="AAA_15"/>
    <property type="match status" value="1"/>
</dbReference>
<dbReference type="Gene3D" id="3.40.50.300">
    <property type="entry name" value="P-loop containing nucleotide triphosphate hydrolases"/>
    <property type="match status" value="1"/>
</dbReference>
<organism evidence="2">
    <name type="scientific">Aquifex aeolicus</name>
    <dbReference type="NCBI Taxonomy" id="63363"/>
    <lineage>
        <taxon>Bacteria</taxon>
        <taxon>Pseudomonadati</taxon>
        <taxon>Aquificota</taxon>
        <taxon>Aquificia</taxon>
        <taxon>Aquificales</taxon>
        <taxon>Aquificaceae</taxon>
        <taxon>Aquifex</taxon>
    </lineage>
</organism>
<dbReference type="EMBL" id="DRNB01000256">
    <property type="protein sequence ID" value="HHJ64649.1"/>
    <property type="molecule type" value="Genomic_DNA"/>
</dbReference>
<evidence type="ECO:0000313" key="2">
    <source>
        <dbReference type="EMBL" id="HHJ64649.1"/>
    </source>
</evidence>
<accession>A0A7C5L3U9</accession>